<dbReference type="EMBL" id="JH688486">
    <property type="protein sequence ID" value="EJD33019.1"/>
    <property type="molecule type" value="Genomic_DNA"/>
</dbReference>
<gene>
    <name evidence="1" type="ORF">AURDEDRAFT_177892</name>
</gene>
<name>J0CS01_AURST</name>
<sequence>MVPHIFLDKVGDYLWIVDGFTKMSALVAGDDAPRYVAEFYVVPRVAPFVNDDGTQGHRLELLAMRGSPHLGNHTLTLPGETRALQFVRFIADILRDEVTHASVAYFADDVVVVRLSSPAPMITLA</sequence>
<proteinExistence type="predicted"/>
<accession>J0CS01</accession>
<protein>
    <submittedName>
        <fullName evidence="1">Uncharacterized protein</fullName>
    </submittedName>
</protein>
<keyword evidence="2" id="KW-1185">Reference proteome</keyword>
<dbReference type="AlphaFoldDB" id="J0CS01"/>
<evidence type="ECO:0000313" key="1">
    <source>
        <dbReference type="EMBL" id="EJD33019.1"/>
    </source>
</evidence>
<dbReference type="KEGG" id="adl:AURDEDRAFT_177892"/>
<reference evidence="2" key="1">
    <citation type="journal article" date="2012" name="Science">
        <title>The Paleozoic origin of enzymatic lignin decomposition reconstructed from 31 fungal genomes.</title>
        <authorList>
            <person name="Floudas D."/>
            <person name="Binder M."/>
            <person name="Riley R."/>
            <person name="Barry K."/>
            <person name="Blanchette R.A."/>
            <person name="Henrissat B."/>
            <person name="Martinez A.T."/>
            <person name="Otillar R."/>
            <person name="Spatafora J.W."/>
            <person name="Yadav J.S."/>
            <person name="Aerts A."/>
            <person name="Benoit I."/>
            <person name="Boyd A."/>
            <person name="Carlson A."/>
            <person name="Copeland A."/>
            <person name="Coutinho P.M."/>
            <person name="de Vries R.P."/>
            <person name="Ferreira P."/>
            <person name="Findley K."/>
            <person name="Foster B."/>
            <person name="Gaskell J."/>
            <person name="Glotzer D."/>
            <person name="Gorecki P."/>
            <person name="Heitman J."/>
            <person name="Hesse C."/>
            <person name="Hori C."/>
            <person name="Igarashi K."/>
            <person name="Jurgens J.A."/>
            <person name="Kallen N."/>
            <person name="Kersten P."/>
            <person name="Kohler A."/>
            <person name="Kuees U."/>
            <person name="Kumar T.K.A."/>
            <person name="Kuo A."/>
            <person name="LaButti K."/>
            <person name="Larrondo L.F."/>
            <person name="Lindquist E."/>
            <person name="Ling A."/>
            <person name="Lombard V."/>
            <person name="Lucas S."/>
            <person name="Lundell T."/>
            <person name="Martin R."/>
            <person name="McLaughlin D.J."/>
            <person name="Morgenstern I."/>
            <person name="Morin E."/>
            <person name="Murat C."/>
            <person name="Nagy L.G."/>
            <person name="Nolan M."/>
            <person name="Ohm R.A."/>
            <person name="Patyshakuliyeva A."/>
            <person name="Rokas A."/>
            <person name="Ruiz-Duenas F.J."/>
            <person name="Sabat G."/>
            <person name="Salamov A."/>
            <person name="Samejima M."/>
            <person name="Schmutz J."/>
            <person name="Slot J.C."/>
            <person name="St John F."/>
            <person name="Stenlid J."/>
            <person name="Sun H."/>
            <person name="Sun S."/>
            <person name="Syed K."/>
            <person name="Tsang A."/>
            <person name="Wiebenga A."/>
            <person name="Young D."/>
            <person name="Pisabarro A."/>
            <person name="Eastwood D.C."/>
            <person name="Martin F."/>
            <person name="Cullen D."/>
            <person name="Grigoriev I.V."/>
            <person name="Hibbett D.S."/>
        </authorList>
    </citation>
    <scope>NUCLEOTIDE SEQUENCE [LARGE SCALE GENOMIC DNA]</scope>
    <source>
        <strain evidence="2">TFB10046</strain>
    </source>
</reference>
<dbReference type="Proteomes" id="UP000006514">
    <property type="component" value="Unassembled WGS sequence"/>
</dbReference>
<evidence type="ECO:0000313" key="2">
    <source>
        <dbReference type="Proteomes" id="UP000006514"/>
    </source>
</evidence>
<organism evidence="1 2">
    <name type="scientific">Auricularia subglabra (strain TFB-10046 / SS5)</name>
    <name type="common">White-rot fungus</name>
    <name type="synonym">Auricularia delicata (strain TFB10046)</name>
    <dbReference type="NCBI Taxonomy" id="717982"/>
    <lineage>
        <taxon>Eukaryota</taxon>
        <taxon>Fungi</taxon>
        <taxon>Dikarya</taxon>
        <taxon>Basidiomycota</taxon>
        <taxon>Agaricomycotina</taxon>
        <taxon>Agaricomycetes</taxon>
        <taxon>Auriculariales</taxon>
        <taxon>Auriculariaceae</taxon>
        <taxon>Auricularia</taxon>
    </lineage>
</organism>
<dbReference type="InParanoid" id="J0CS01"/>